<gene>
    <name evidence="1" type="ORF">SFLOR_v1c09480</name>
</gene>
<dbReference type="Proteomes" id="UP000231823">
    <property type="component" value="Chromosome"/>
</dbReference>
<dbReference type="KEGG" id="sfz:SFLOR_v1c09480"/>
<name>A0A2K8SEX8_9MOLU</name>
<evidence type="ECO:0000313" key="2">
    <source>
        <dbReference type="Proteomes" id="UP000231823"/>
    </source>
</evidence>
<dbReference type="EMBL" id="CP025057">
    <property type="protein sequence ID" value="AUB31996.1"/>
    <property type="molecule type" value="Genomic_DNA"/>
</dbReference>
<dbReference type="RefSeq" id="WP_100916950.1">
    <property type="nucleotide sequence ID" value="NZ_CP025057.1"/>
</dbReference>
<evidence type="ECO:0000313" key="1">
    <source>
        <dbReference type="EMBL" id="AUB31996.1"/>
    </source>
</evidence>
<reference evidence="1 2" key="1">
    <citation type="submission" date="2017-12" db="EMBL/GenBank/DDBJ databases">
        <title>Complete genome sequence of Spiroplasma floricola 23-6 (ATCC 29989).</title>
        <authorList>
            <person name="Tsai Y.-M."/>
            <person name="Wu P.-S."/>
            <person name="Lo W.-S."/>
            <person name="Kuo C.-H."/>
        </authorList>
    </citation>
    <scope>NUCLEOTIDE SEQUENCE [LARGE SCALE GENOMIC DNA]</scope>
    <source>
        <strain evidence="1 2">23-6</strain>
    </source>
</reference>
<keyword evidence="2" id="KW-1185">Reference proteome</keyword>
<accession>A0A2K8SEX8</accession>
<sequence length="163" mass="18796">MSEVNKKFTNVYLHRNAVKKTYLNSNGNEFAVLEIINNDKEKKYITLSTKLIKNIEFSKEEGKTFSLSENKESPFVQVAIPNSGEITIDVLDKEKNKDKEIKEYDKQIIKANTLFSDLLKINQDTIAWAKEAKQIWVKEAIDVNLPSPNEQKEIDVQEGEINF</sequence>
<dbReference type="AlphaFoldDB" id="A0A2K8SEX8"/>
<proteinExistence type="predicted"/>
<organism evidence="1 2">
    <name type="scientific">Spiroplasma floricola 23-6</name>
    <dbReference type="NCBI Taxonomy" id="1336749"/>
    <lineage>
        <taxon>Bacteria</taxon>
        <taxon>Bacillati</taxon>
        <taxon>Mycoplasmatota</taxon>
        <taxon>Mollicutes</taxon>
        <taxon>Entomoplasmatales</taxon>
        <taxon>Spiroplasmataceae</taxon>
        <taxon>Spiroplasma</taxon>
    </lineage>
</organism>
<protein>
    <submittedName>
        <fullName evidence="1">Uncharacterized protein</fullName>
    </submittedName>
</protein>